<dbReference type="SUPFAM" id="SSF53448">
    <property type="entry name" value="Nucleotide-diphospho-sugar transferases"/>
    <property type="match status" value="1"/>
</dbReference>
<accession>A0A7U4E7T7</accession>
<gene>
    <name evidence="10" type="ordered locus">Runsl_4677</name>
</gene>
<dbReference type="InterPro" id="IPR029044">
    <property type="entry name" value="Nucleotide-diphossugar_trans"/>
</dbReference>
<evidence type="ECO:0000313" key="11">
    <source>
        <dbReference type="Proteomes" id="UP000000493"/>
    </source>
</evidence>
<keyword evidence="5" id="KW-0448">Lipopolysaccharide biosynthesis</keyword>
<sequence>MTLKIPTDDLLVSIVIGVYNEAENIRPLLAEIRTALHGYMYEVIIVNDGSTDATLAEALHPLAGMPVVVDLQKNYGQSGAMAAGIEVARGKYIVTLDGDGQNDPADIPAMLALAQKENYDLVASVRGDRKDHYLTRKLPSQLANGLIRRLLGVHLHDYGSTLKVFRSPLAKKLPLYGELHRFIPVLAAMEGARMTEVRANHRPRLAGTSKYGLGRTVKVMSDLVWVYFLKKYLAKPMHFFGRIAFWLVMASGVIGGLAVRQWWQYPEETLGSLPMMGFLLLLSAGYFLGMGILAELLMRTYYESQGKKPYTIRQIYYPEFKKKE</sequence>
<evidence type="ECO:0000256" key="4">
    <source>
        <dbReference type="ARBA" id="ARBA00022692"/>
    </source>
</evidence>
<evidence type="ECO:0000259" key="9">
    <source>
        <dbReference type="Pfam" id="PF00535"/>
    </source>
</evidence>
<evidence type="ECO:0000256" key="1">
    <source>
        <dbReference type="ARBA" id="ARBA00022475"/>
    </source>
</evidence>
<name>A0A7U4E7T7_RUNSL</name>
<organism evidence="10 11">
    <name type="scientific">Runella slithyformis (strain ATCC 29530 / DSM 19594 / LMG 11500 / NCIMB 11436 / LSU 4)</name>
    <dbReference type="NCBI Taxonomy" id="761193"/>
    <lineage>
        <taxon>Bacteria</taxon>
        <taxon>Pseudomonadati</taxon>
        <taxon>Bacteroidota</taxon>
        <taxon>Cytophagia</taxon>
        <taxon>Cytophagales</taxon>
        <taxon>Spirosomataceae</taxon>
        <taxon>Runella</taxon>
    </lineage>
</organism>
<reference evidence="11" key="1">
    <citation type="submission" date="2011-06" db="EMBL/GenBank/DDBJ databases">
        <title>The complete genome of chromosome of Runella slithyformis DSM 19594.</title>
        <authorList>
            <consortium name="US DOE Joint Genome Institute (JGI-PGF)"/>
            <person name="Lucas S."/>
            <person name="Han J."/>
            <person name="Lapidus A."/>
            <person name="Bruce D."/>
            <person name="Goodwin L."/>
            <person name="Pitluck S."/>
            <person name="Peters L."/>
            <person name="Kyrpides N."/>
            <person name="Mavromatis K."/>
            <person name="Ivanova N."/>
            <person name="Ovchinnikova G."/>
            <person name="Zhang X."/>
            <person name="Misra M."/>
            <person name="Detter J.C."/>
            <person name="Tapia R."/>
            <person name="Han C."/>
            <person name="Land M."/>
            <person name="Hauser L."/>
            <person name="Markowitz V."/>
            <person name="Cheng J.-F."/>
            <person name="Hugenholtz P."/>
            <person name="Woyke T."/>
            <person name="Wu D."/>
            <person name="Tindall B."/>
            <person name="Faehrich R."/>
            <person name="Brambilla E."/>
            <person name="Klenk H.-P."/>
            <person name="Eisen J.A."/>
        </authorList>
    </citation>
    <scope>NUCLEOTIDE SEQUENCE [LARGE SCALE GENOMIC DNA]</scope>
    <source>
        <strain evidence="11">ATCC 29530 / DSM 19594 / LMG 11500 / NCIMB 11436 / LSU 4</strain>
    </source>
</reference>
<dbReference type="GO" id="GO:0005886">
    <property type="term" value="C:plasma membrane"/>
    <property type="evidence" value="ECO:0007669"/>
    <property type="project" value="TreeGrafter"/>
</dbReference>
<evidence type="ECO:0000256" key="3">
    <source>
        <dbReference type="ARBA" id="ARBA00022679"/>
    </source>
</evidence>
<dbReference type="Pfam" id="PF00535">
    <property type="entry name" value="Glycos_transf_2"/>
    <property type="match status" value="1"/>
</dbReference>
<feature type="domain" description="Glycosyltransferase 2-like" evidence="9">
    <location>
        <begin position="13"/>
        <end position="172"/>
    </location>
</feature>
<dbReference type="Proteomes" id="UP000000493">
    <property type="component" value="Chromosome"/>
</dbReference>
<keyword evidence="1" id="KW-1003">Cell membrane</keyword>
<dbReference type="KEGG" id="rsi:Runsl_4677"/>
<dbReference type="PANTHER" id="PTHR48090:SF3">
    <property type="entry name" value="UNDECAPRENYL-PHOSPHATE 4-DEOXY-4-FORMAMIDO-L-ARABINOSE TRANSFERASE"/>
    <property type="match status" value="1"/>
</dbReference>
<keyword evidence="7 8" id="KW-0472">Membrane</keyword>
<dbReference type="EMBL" id="CP002859">
    <property type="protein sequence ID" value="AEI50996.1"/>
    <property type="molecule type" value="Genomic_DNA"/>
</dbReference>
<keyword evidence="11" id="KW-1185">Reference proteome</keyword>
<dbReference type="CDD" id="cd04187">
    <property type="entry name" value="DPM1_like_bac"/>
    <property type="match status" value="1"/>
</dbReference>
<feature type="transmembrane region" description="Helical" evidence="8">
    <location>
        <begin position="239"/>
        <end position="263"/>
    </location>
</feature>
<evidence type="ECO:0000256" key="8">
    <source>
        <dbReference type="SAM" id="Phobius"/>
    </source>
</evidence>
<evidence type="ECO:0000256" key="5">
    <source>
        <dbReference type="ARBA" id="ARBA00022985"/>
    </source>
</evidence>
<keyword evidence="3 10" id="KW-0808">Transferase</keyword>
<evidence type="ECO:0000313" key="10">
    <source>
        <dbReference type="EMBL" id="AEI50996.1"/>
    </source>
</evidence>
<keyword evidence="4 8" id="KW-0812">Transmembrane</keyword>
<dbReference type="InterPro" id="IPR001173">
    <property type="entry name" value="Glyco_trans_2-like"/>
</dbReference>
<proteinExistence type="predicted"/>
<dbReference type="InterPro" id="IPR050256">
    <property type="entry name" value="Glycosyltransferase_2"/>
</dbReference>
<protein>
    <submittedName>
        <fullName evidence="10">Glycosyl transferase family 2</fullName>
    </submittedName>
</protein>
<evidence type="ECO:0000256" key="7">
    <source>
        <dbReference type="ARBA" id="ARBA00023136"/>
    </source>
</evidence>
<dbReference type="AlphaFoldDB" id="A0A7U4E7T7"/>
<keyword evidence="2" id="KW-0328">Glycosyltransferase</keyword>
<feature type="transmembrane region" description="Helical" evidence="8">
    <location>
        <begin position="275"/>
        <end position="298"/>
    </location>
</feature>
<dbReference type="GO" id="GO:0099621">
    <property type="term" value="F:undecaprenyl-phosphate 4-deoxy-4-formamido-L-arabinose transferase activity"/>
    <property type="evidence" value="ECO:0007669"/>
    <property type="project" value="TreeGrafter"/>
</dbReference>
<dbReference type="Gene3D" id="3.90.550.10">
    <property type="entry name" value="Spore Coat Polysaccharide Biosynthesis Protein SpsA, Chain A"/>
    <property type="match status" value="1"/>
</dbReference>
<evidence type="ECO:0000256" key="6">
    <source>
        <dbReference type="ARBA" id="ARBA00022989"/>
    </source>
</evidence>
<reference evidence="10 11" key="2">
    <citation type="journal article" date="2012" name="Stand. Genomic Sci.">
        <title>Complete genome sequence of the aquatic bacterium Runella slithyformis type strain (LSU 4(T)).</title>
        <authorList>
            <person name="Copeland A."/>
            <person name="Zhang X."/>
            <person name="Misra M."/>
            <person name="Lapidus A."/>
            <person name="Nolan M."/>
            <person name="Lucas S."/>
            <person name="Deshpande S."/>
            <person name="Cheng J.F."/>
            <person name="Tapia R."/>
            <person name="Goodwin L.A."/>
            <person name="Pitluck S."/>
            <person name="Liolios K."/>
            <person name="Pagani I."/>
            <person name="Ivanova N."/>
            <person name="Mikhailova N."/>
            <person name="Pati A."/>
            <person name="Chen A."/>
            <person name="Palaniappan K."/>
            <person name="Land M."/>
            <person name="Hauser L."/>
            <person name="Pan C."/>
            <person name="Jeffries C.D."/>
            <person name="Detter J.C."/>
            <person name="Brambilla E.M."/>
            <person name="Rohde M."/>
            <person name="Djao O.D."/>
            <person name="Goker M."/>
            <person name="Sikorski J."/>
            <person name="Tindall B.J."/>
            <person name="Woyke T."/>
            <person name="Bristow J."/>
            <person name="Eisen J.A."/>
            <person name="Markowitz V."/>
            <person name="Hugenholtz P."/>
            <person name="Kyrpides N.C."/>
            <person name="Klenk H.P."/>
            <person name="Mavromatis K."/>
        </authorList>
    </citation>
    <scope>NUCLEOTIDE SEQUENCE [LARGE SCALE GENOMIC DNA]</scope>
    <source>
        <strain evidence="11">ATCC 29530 / DSM 19594 / LMG 11500 / NCIMB 11436 / LSU 4</strain>
    </source>
</reference>
<keyword evidence="6 8" id="KW-1133">Transmembrane helix</keyword>
<evidence type="ECO:0000256" key="2">
    <source>
        <dbReference type="ARBA" id="ARBA00022676"/>
    </source>
</evidence>
<dbReference type="PANTHER" id="PTHR48090">
    <property type="entry name" value="UNDECAPRENYL-PHOSPHATE 4-DEOXY-4-FORMAMIDO-L-ARABINOSE TRANSFERASE-RELATED"/>
    <property type="match status" value="1"/>
</dbReference>
<dbReference type="RefSeq" id="WP_013930285.1">
    <property type="nucleotide sequence ID" value="NC_015703.1"/>
</dbReference>
<dbReference type="GO" id="GO:0009103">
    <property type="term" value="P:lipopolysaccharide biosynthetic process"/>
    <property type="evidence" value="ECO:0007669"/>
    <property type="project" value="UniProtKB-KW"/>
</dbReference>